<protein>
    <recommendedName>
        <fullName evidence="4">Peptide subunit release factor 1 (ERF1)</fullName>
    </recommendedName>
</protein>
<comment type="caution">
    <text evidence="2">The sequence shown here is derived from an EMBL/GenBank/DDBJ whole genome shotgun (WGS) entry which is preliminary data.</text>
</comment>
<name>A0ABV3FCA6_9NOCA</name>
<organism evidence="2 3">
    <name type="scientific">Nocardia fusca</name>
    <dbReference type="NCBI Taxonomy" id="941183"/>
    <lineage>
        <taxon>Bacteria</taxon>
        <taxon>Bacillati</taxon>
        <taxon>Actinomycetota</taxon>
        <taxon>Actinomycetes</taxon>
        <taxon>Mycobacteriales</taxon>
        <taxon>Nocardiaceae</taxon>
        <taxon>Nocardia</taxon>
    </lineage>
</organism>
<dbReference type="InterPro" id="IPR041638">
    <property type="entry name" value="BaeRF_family11"/>
</dbReference>
<evidence type="ECO:0008006" key="4">
    <source>
        <dbReference type="Google" id="ProtNLM"/>
    </source>
</evidence>
<sequence>MRFAEYSPCVTTRRRDPPVPPDSARRPHDVEDFVLHTDIPTRGEIEALAALTDDWCVSIYTPTESDAADPDRNRIAFWDQVRQALGQVTDAAARTALEEEFDVHIDDAEFWRYQSRTLVALATPTRIRTFRVPNELNASVTVGDRFYLKRLLRAVTFPQSAFVLALAEGSVRLVEITADKPAYTVRIPGLPANAAAHAGKSSLGDRAPKRRVQGEEGRKMRARQYARAIDTELRDFLAGRHVPLILAATEPIDALFRSVNSYDGLLAESIPGNPEHASDQELAERSRAVLDRHYAAQLSELIELLDRRRSEGRAATDISDLARSATAGAVDTLLVDIDASVPGTVSADGAVTFAEPEPVDAPGILDEISRRVLLTGGRVLAVRAEDLPGETQIAGILRYAA</sequence>
<feature type="region of interest" description="Disordered" evidence="1">
    <location>
        <begin position="196"/>
        <end position="218"/>
    </location>
</feature>
<proteinExistence type="predicted"/>
<keyword evidence="3" id="KW-1185">Reference proteome</keyword>
<evidence type="ECO:0000313" key="3">
    <source>
        <dbReference type="Proteomes" id="UP001551658"/>
    </source>
</evidence>
<accession>A0ABV3FCA6</accession>
<evidence type="ECO:0000313" key="2">
    <source>
        <dbReference type="EMBL" id="MEV0365337.1"/>
    </source>
</evidence>
<feature type="region of interest" description="Disordered" evidence="1">
    <location>
        <begin position="1"/>
        <end position="28"/>
    </location>
</feature>
<dbReference type="Proteomes" id="UP001551658">
    <property type="component" value="Unassembled WGS sequence"/>
</dbReference>
<gene>
    <name evidence="2" type="ORF">AB0H72_21800</name>
</gene>
<evidence type="ECO:0000256" key="1">
    <source>
        <dbReference type="SAM" id="MobiDB-lite"/>
    </source>
</evidence>
<feature type="compositionally biased region" description="Basic and acidic residues" evidence="1">
    <location>
        <begin position="13"/>
        <end position="28"/>
    </location>
</feature>
<reference evidence="2 3" key="1">
    <citation type="submission" date="2024-06" db="EMBL/GenBank/DDBJ databases">
        <title>The Natural Products Discovery Center: Release of the First 8490 Sequenced Strains for Exploring Actinobacteria Biosynthetic Diversity.</title>
        <authorList>
            <person name="Kalkreuter E."/>
            <person name="Kautsar S.A."/>
            <person name="Yang D."/>
            <person name="Bader C.D."/>
            <person name="Teijaro C.N."/>
            <person name="Fluegel L."/>
            <person name="Davis C.M."/>
            <person name="Simpson J.R."/>
            <person name="Lauterbach L."/>
            <person name="Steele A.D."/>
            <person name="Gui C."/>
            <person name="Meng S."/>
            <person name="Li G."/>
            <person name="Viehrig K."/>
            <person name="Ye F."/>
            <person name="Su P."/>
            <person name="Kiefer A.F."/>
            <person name="Nichols A."/>
            <person name="Cepeda A.J."/>
            <person name="Yan W."/>
            <person name="Fan B."/>
            <person name="Jiang Y."/>
            <person name="Adhikari A."/>
            <person name="Zheng C.-J."/>
            <person name="Schuster L."/>
            <person name="Cowan T.M."/>
            <person name="Smanski M.J."/>
            <person name="Chevrette M.G."/>
            <person name="De Carvalho L.P.S."/>
            <person name="Shen B."/>
        </authorList>
    </citation>
    <scope>NUCLEOTIDE SEQUENCE [LARGE SCALE GENOMIC DNA]</scope>
    <source>
        <strain evidence="2 3">NPDC050671</strain>
    </source>
</reference>
<dbReference type="Pfam" id="PF18855">
    <property type="entry name" value="baeRF_family11"/>
    <property type="match status" value="1"/>
</dbReference>
<dbReference type="EMBL" id="JBFAIH010000013">
    <property type="protein sequence ID" value="MEV0365337.1"/>
    <property type="molecule type" value="Genomic_DNA"/>
</dbReference>
<dbReference type="RefSeq" id="WP_357981605.1">
    <property type="nucleotide sequence ID" value="NZ_JBFAIH010000013.1"/>
</dbReference>